<evidence type="ECO:0000313" key="2">
    <source>
        <dbReference type="EMBL" id="KAA2286013.1"/>
    </source>
</evidence>
<dbReference type="RefSeq" id="WP_149859230.1">
    <property type="nucleotide sequence ID" value="NZ_VUOD01000001.1"/>
</dbReference>
<reference evidence="2 3" key="2">
    <citation type="submission" date="2019-09" db="EMBL/GenBank/DDBJ databases">
        <authorList>
            <person name="Mazur A."/>
        </authorList>
    </citation>
    <scope>NUCLEOTIDE SEQUENCE [LARGE SCALE GENOMIC DNA]</scope>
    <source>
        <strain evidence="2 3">3729k</strain>
    </source>
</reference>
<dbReference type="AlphaFoldDB" id="A0A5B2ZEK7"/>
<evidence type="ECO:0000313" key="3">
    <source>
        <dbReference type="Proteomes" id="UP000322165"/>
    </source>
</evidence>
<protein>
    <submittedName>
        <fullName evidence="2">Uncharacterized protein</fullName>
    </submittedName>
</protein>
<gene>
    <name evidence="2" type="ORF">F0415_00460</name>
</gene>
<comment type="caution">
    <text evidence="2">The sequence shown here is derived from an EMBL/GenBank/DDBJ whole genome shotgun (WGS) entry which is preliminary data.</text>
</comment>
<evidence type="ECO:0000256" key="1">
    <source>
        <dbReference type="SAM" id="MobiDB-lite"/>
    </source>
</evidence>
<proteinExistence type="predicted"/>
<keyword evidence="3" id="KW-1185">Reference proteome</keyword>
<name>A0A5B2ZEK7_9GAMM</name>
<organism evidence="2 3">
    <name type="scientific">Arenimonas fontis</name>
    <dbReference type="NCBI Taxonomy" id="2608255"/>
    <lineage>
        <taxon>Bacteria</taxon>
        <taxon>Pseudomonadati</taxon>
        <taxon>Pseudomonadota</taxon>
        <taxon>Gammaproteobacteria</taxon>
        <taxon>Lysobacterales</taxon>
        <taxon>Lysobacteraceae</taxon>
        <taxon>Arenimonas</taxon>
    </lineage>
</organism>
<feature type="compositionally biased region" description="Pro residues" evidence="1">
    <location>
        <begin position="49"/>
        <end position="59"/>
    </location>
</feature>
<feature type="compositionally biased region" description="Low complexity" evidence="1">
    <location>
        <begin position="81"/>
        <end position="91"/>
    </location>
</feature>
<dbReference type="Proteomes" id="UP000322165">
    <property type="component" value="Unassembled WGS sequence"/>
</dbReference>
<dbReference type="EMBL" id="VUOD01000001">
    <property type="protein sequence ID" value="KAA2286013.1"/>
    <property type="molecule type" value="Genomic_DNA"/>
</dbReference>
<accession>A0A5B2ZEK7</accession>
<reference evidence="2 3" key="1">
    <citation type="submission" date="2019-09" db="EMBL/GenBank/DDBJ databases">
        <title>Arenimonas chukotkensis sp. nov., a bacterium isolated from Chukotka hot spring, Arctic region, Russia.</title>
        <authorList>
            <person name="Zayulina K.S."/>
            <person name="Prokofeva M.I."/>
            <person name="Elcheninov A.G."/>
            <person name="Novikov A."/>
            <person name="Kochetkova T.V."/>
            <person name="Kublanov I.V."/>
        </authorList>
    </citation>
    <scope>NUCLEOTIDE SEQUENCE [LARGE SCALE GENOMIC DNA]</scope>
    <source>
        <strain evidence="2 3">3729k</strain>
    </source>
</reference>
<sequence length="273" mass="29718">MLGRRQRVVLFLLLALGHGLAIVAMVLGSRADESLAQARVTVLEFVSPEPVPSPPPPTKQAPVPVTSPAPKAGRRPRQVRAEPPATTGGAEAPPPGSLRLFEADGSLHLPDEVKDQLAEVESADREFPWKLAGVVEAGAFLERPPAIEYRETEFERYWRPHDKDLLTDLLEAAVEATTGEVRIPVPGSPGTSIVCKASLLAVAGACGVVKHDEGYRYPDPNVLTPEQDRQCDLLWEQIVQAGSQERWRRLRAIYDGTCRKPLASPSRMPPPAD</sequence>
<feature type="region of interest" description="Disordered" evidence="1">
    <location>
        <begin position="47"/>
        <end position="99"/>
    </location>
</feature>